<proteinExistence type="predicted"/>
<accession>A0A2R4M986</accession>
<name>A0A2R4M986_9HYPH</name>
<dbReference type="EMBL" id="CP021330">
    <property type="protein sequence ID" value="AVX02592.1"/>
    <property type="molecule type" value="Genomic_DNA"/>
</dbReference>
<dbReference type="Proteomes" id="UP000258927">
    <property type="component" value="Chromosome"/>
</dbReference>
<dbReference type="AlphaFoldDB" id="A0A2R4M986"/>
<dbReference type="KEGG" id="mmyr:MXMO3_00044"/>
<protein>
    <recommendedName>
        <fullName evidence="1">DUF1638 domain-containing protein</fullName>
    </recommendedName>
</protein>
<evidence type="ECO:0000259" key="1">
    <source>
        <dbReference type="Pfam" id="PF07796"/>
    </source>
</evidence>
<sequence length="220" mass="24305">MGAMRGHKPDSPRLLVIACGALAKEIVALRAQMGDGASAMTLQCLPAEYHNAPQKIAPAIDMILTERRGEFDQVLVSYGECGTGGALDQVLEKHDAQRLPFAHCYEFFAGSPLFAQITDEEIGSFFLTDYLVRNFDRLVIRGLGLDRYPHLRDLYFGNYRRVVYLAQTHDISLESAAADAADKLGLEFDYRYVGYGELKSAIKAAADAIAEYGGHDHVRD</sequence>
<dbReference type="RefSeq" id="WP_205468050.1">
    <property type="nucleotide sequence ID" value="NZ_CP021330.1"/>
</dbReference>
<evidence type="ECO:0000313" key="2">
    <source>
        <dbReference type="EMBL" id="AVX02592.1"/>
    </source>
</evidence>
<organism evidence="2 3">
    <name type="scientific">Maritalea myrionectae</name>
    <dbReference type="NCBI Taxonomy" id="454601"/>
    <lineage>
        <taxon>Bacteria</taxon>
        <taxon>Pseudomonadati</taxon>
        <taxon>Pseudomonadota</taxon>
        <taxon>Alphaproteobacteria</taxon>
        <taxon>Hyphomicrobiales</taxon>
        <taxon>Devosiaceae</taxon>
        <taxon>Maritalea</taxon>
    </lineage>
</organism>
<feature type="domain" description="DUF1638" evidence="1">
    <location>
        <begin position="44"/>
        <end position="201"/>
    </location>
</feature>
<gene>
    <name evidence="2" type="ORF">MXMO3_00044</name>
</gene>
<dbReference type="InterPro" id="IPR012437">
    <property type="entry name" value="DUF1638"/>
</dbReference>
<reference evidence="2 3" key="1">
    <citation type="submission" date="2017-05" db="EMBL/GenBank/DDBJ databases">
        <title>Genome Analysis of Maritalea myrionectae HL2708#5.</title>
        <authorList>
            <consortium name="Cotde Inc.-PKNU"/>
            <person name="Jang D."/>
            <person name="Oh H.-M."/>
        </authorList>
    </citation>
    <scope>NUCLEOTIDE SEQUENCE [LARGE SCALE GENOMIC DNA]</scope>
    <source>
        <strain evidence="2 3">HL2708#5</strain>
    </source>
</reference>
<keyword evidence="3" id="KW-1185">Reference proteome</keyword>
<evidence type="ECO:0000313" key="3">
    <source>
        <dbReference type="Proteomes" id="UP000258927"/>
    </source>
</evidence>
<dbReference type="STRING" id="1122213.GCA_000423365_02761"/>
<dbReference type="Pfam" id="PF07796">
    <property type="entry name" value="DUF1638"/>
    <property type="match status" value="1"/>
</dbReference>